<proteinExistence type="predicted"/>
<evidence type="ECO:0000259" key="2">
    <source>
        <dbReference type="Pfam" id="PF21231"/>
    </source>
</evidence>
<dbReference type="Gene3D" id="2.160.20.10">
    <property type="entry name" value="Single-stranded right-handed beta-helix, Pectin lyase-like"/>
    <property type="match status" value="2"/>
</dbReference>
<sequence length="627" mass="69607">MKKLFNCAIASLVLACSMSLSVQAADIWVAPGGSDANPGTKEKPMATVAMALRKAREMRRLNDPAIANGIHIIVENGVYALSEPLFIRPEDSGTPGSPTIIEAAPGAKPVLSGGIPVKGWRKATEKIPGLPAAAQGKVWIADAPVEAGRLLDFRQLWVNDQKAVRARDRNADSMNRILSWDHQTEQCWIPKPTTTGWDKMAGLEMVIHQWWAIAVLRIKSVTIKGDSALLSFHQPESRIQSEHPWPAPWISQKTGNSAFFLTNAIQFLDEPGEWLLDVQQQRIVYWPRNGEDLRTAKVVAPYLQNIARVAGTIDNPVSHVYFKGINFSHTTWLRPSQAGHVPLQAGMYLLDAYKLKIPGTRDKKGLENQAWIGRQPAGVELQFVNNTGFERCNFSHMAATALDYIKGTNYDTIIGCTFRDIAGTAVQAGIFSDPGFETHLPYNPADERELCRKLTISNSFITNCANEDWGCVGISAGYVRDINIEHNEVSDVAYSGICVGWGWTKTINAMRNNRVHANLVHHYAKHLYDVAGLYTLSAQPGSVISENYVHTIGKAPYAHDPNHFFYMYLDEGSAYITLKDNYCEVEKFMKNSNGPGNTWENNGPMVADSIKNRAGLEEAYREIKNEK</sequence>
<feature type="domain" description="GH141-like insertion" evidence="2">
    <location>
        <begin position="136"/>
        <end position="288"/>
    </location>
</feature>
<dbReference type="Pfam" id="PF21231">
    <property type="entry name" value="GH141_M"/>
    <property type="match status" value="1"/>
</dbReference>
<dbReference type="PANTHER" id="PTHR36453">
    <property type="entry name" value="SECRETED PROTEIN-RELATED"/>
    <property type="match status" value="1"/>
</dbReference>
<dbReference type="EMBL" id="STFF01000003">
    <property type="protein sequence ID" value="THU39729.1"/>
    <property type="molecule type" value="Genomic_DNA"/>
</dbReference>
<gene>
    <name evidence="3" type="ORF">FAM09_14635</name>
</gene>
<evidence type="ECO:0000313" key="3">
    <source>
        <dbReference type="EMBL" id="THU39729.1"/>
    </source>
</evidence>
<feature type="signal peptide" evidence="1">
    <location>
        <begin position="1"/>
        <end position="24"/>
    </location>
</feature>
<dbReference type="OrthoDB" id="9808066at2"/>
<dbReference type="RefSeq" id="WP_136577861.1">
    <property type="nucleotide sequence ID" value="NZ_STFF01000003.1"/>
</dbReference>
<accession>A0A4S8HY47</accession>
<keyword evidence="1" id="KW-0732">Signal</keyword>
<dbReference type="Proteomes" id="UP000306918">
    <property type="component" value="Unassembled WGS sequence"/>
</dbReference>
<comment type="caution">
    <text evidence="3">The sequence shown here is derived from an EMBL/GenBank/DDBJ whole genome shotgun (WGS) entry which is preliminary data.</text>
</comment>
<dbReference type="PANTHER" id="PTHR36453:SF1">
    <property type="entry name" value="RIGHT HANDED BETA HELIX DOMAIN-CONTAINING PROTEIN"/>
    <property type="match status" value="1"/>
</dbReference>
<name>A0A4S8HY47_9BACT</name>
<dbReference type="InterPro" id="IPR011050">
    <property type="entry name" value="Pectin_lyase_fold/virulence"/>
</dbReference>
<protein>
    <submittedName>
        <fullName evidence="3">Right-handed parallel beta-helix repeat-containing protein</fullName>
    </submittedName>
</protein>
<reference evidence="3 4" key="1">
    <citation type="submission" date="2019-04" db="EMBL/GenBank/DDBJ databases">
        <title>Niastella caeni sp. nov., isolated from activated sludge.</title>
        <authorList>
            <person name="Sheng M."/>
        </authorList>
    </citation>
    <scope>NUCLEOTIDE SEQUENCE [LARGE SCALE GENOMIC DNA]</scope>
    <source>
        <strain evidence="3 4">HX-2-15</strain>
    </source>
</reference>
<dbReference type="PROSITE" id="PS51257">
    <property type="entry name" value="PROKAR_LIPOPROTEIN"/>
    <property type="match status" value="1"/>
</dbReference>
<feature type="chain" id="PRO_5020408819" evidence="1">
    <location>
        <begin position="25"/>
        <end position="627"/>
    </location>
</feature>
<evidence type="ECO:0000256" key="1">
    <source>
        <dbReference type="SAM" id="SignalP"/>
    </source>
</evidence>
<keyword evidence="4" id="KW-1185">Reference proteome</keyword>
<dbReference type="InterPro" id="IPR012334">
    <property type="entry name" value="Pectin_lyas_fold"/>
</dbReference>
<dbReference type="SUPFAM" id="SSF51126">
    <property type="entry name" value="Pectin lyase-like"/>
    <property type="match status" value="1"/>
</dbReference>
<organism evidence="3 4">
    <name type="scientific">Niastella caeni</name>
    <dbReference type="NCBI Taxonomy" id="2569763"/>
    <lineage>
        <taxon>Bacteria</taxon>
        <taxon>Pseudomonadati</taxon>
        <taxon>Bacteroidota</taxon>
        <taxon>Chitinophagia</taxon>
        <taxon>Chitinophagales</taxon>
        <taxon>Chitinophagaceae</taxon>
        <taxon>Niastella</taxon>
    </lineage>
</organism>
<dbReference type="InterPro" id="IPR048482">
    <property type="entry name" value="GH141_ins"/>
</dbReference>
<evidence type="ECO:0000313" key="4">
    <source>
        <dbReference type="Proteomes" id="UP000306918"/>
    </source>
</evidence>
<dbReference type="AlphaFoldDB" id="A0A4S8HY47"/>